<comment type="caution">
    <text evidence="13">The sequence shown here is derived from an EMBL/GenBank/DDBJ whole genome shotgun (WGS) entry which is preliminary data.</text>
</comment>
<sequence>MFRGASLLLCVNWVVVVIWLVSTFEATDATVVVLATNDSYVDRTAAFGPRIPEEGIILNLIAVETLEGSDQSACQRVYGAPVDLDWVALVERGGDCSFVDKVRNMQASGAKAVIVGDNQRSGLITMYAGEDTSDVLIPSVFIAQHHYRELRYFGMELGQKLLVKLTPDDLNWPVLDVIIFIILSPAFVILFLFLLWRIRMRQQLIADLAPKEVVSSLPIKVFFVSKVKENDPLECVICLEEYEDDDELRVLPCRHEYHIACIDNWLTTRKKFCPICKRDISMPTETTRLLNRPSRPIRSGGSYVRPSPVNSSSSLAATAPSSSRHPMRSVSGSGSRSRTGAGTGAGAGPSNSAGSSSGSRSGSSYNPTPESVLTLSSSPTPEETATVTSSSPVSSTKPASDCLHRPPLAGPSSRSAQKRDTEETVVENGNSPLDSVVISMEDEDALPSWPTSTRPKEEDSLDQV</sequence>
<evidence type="ECO:0000256" key="1">
    <source>
        <dbReference type="ARBA" id="ARBA00004167"/>
    </source>
</evidence>
<dbReference type="EMBL" id="BQFW01000008">
    <property type="protein sequence ID" value="GJJ73400.1"/>
    <property type="molecule type" value="Genomic_DNA"/>
</dbReference>
<dbReference type="SMART" id="SM00184">
    <property type="entry name" value="RING"/>
    <property type="match status" value="1"/>
</dbReference>
<feature type="compositionally biased region" description="Low complexity" evidence="9">
    <location>
        <begin position="373"/>
        <end position="400"/>
    </location>
</feature>
<dbReference type="PANTHER" id="PTHR47168">
    <property type="entry name" value="RING ZINC FINGER DOMAIN SUPERFAMILY PROTEIN-RELATED"/>
    <property type="match status" value="1"/>
</dbReference>
<evidence type="ECO:0000313" key="13">
    <source>
        <dbReference type="EMBL" id="GJJ73400.1"/>
    </source>
</evidence>
<keyword evidence="7 10" id="KW-0472">Membrane</keyword>
<protein>
    <recommendedName>
        <fullName evidence="12">RING-type domain-containing protein</fullName>
    </recommendedName>
</protein>
<keyword evidence="2 10" id="KW-0812">Transmembrane</keyword>
<evidence type="ECO:0000256" key="11">
    <source>
        <dbReference type="SAM" id="SignalP"/>
    </source>
</evidence>
<keyword evidence="4 8" id="KW-0863">Zinc-finger</keyword>
<keyword evidence="5" id="KW-0862">Zinc</keyword>
<keyword evidence="14" id="KW-1185">Reference proteome</keyword>
<dbReference type="AlphaFoldDB" id="A0A9P3HBC4"/>
<dbReference type="GO" id="GO:0008270">
    <property type="term" value="F:zinc ion binding"/>
    <property type="evidence" value="ECO:0007669"/>
    <property type="project" value="UniProtKB-KW"/>
</dbReference>
<feature type="region of interest" description="Disordered" evidence="9">
    <location>
        <begin position="287"/>
        <end position="464"/>
    </location>
</feature>
<accession>A0A9P3HBC4</accession>
<dbReference type="OrthoDB" id="8062037at2759"/>
<reference evidence="13" key="2">
    <citation type="journal article" date="2022" name="Microbiol. Resour. Announc.">
        <title>Whole-Genome Sequence of Entomortierella parvispora E1425, a Mucoromycotan Fungus Associated with Burkholderiaceae-Related Endosymbiotic Bacteria.</title>
        <authorList>
            <person name="Herlambang A."/>
            <person name="Guo Y."/>
            <person name="Takashima Y."/>
            <person name="Narisawa K."/>
            <person name="Ohta H."/>
            <person name="Nishizawa T."/>
        </authorList>
    </citation>
    <scope>NUCLEOTIDE SEQUENCE</scope>
    <source>
        <strain evidence="13">E1425</strain>
    </source>
</reference>
<evidence type="ECO:0000256" key="3">
    <source>
        <dbReference type="ARBA" id="ARBA00022723"/>
    </source>
</evidence>
<gene>
    <name evidence="13" type="ORF">EMPS_05758</name>
</gene>
<keyword evidence="3" id="KW-0479">Metal-binding</keyword>
<evidence type="ECO:0000256" key="2">
    <source>
        <dbReference type="ARBA" id="ARBA00022692"/>
    </source>
</evidence>
<dbReference type="InterPro" id="IPR051653">
    <property type="entry name" value="E3_ligase_sorting_rcpt"/>
</dbReference>
<evidence type="ECO:0000256" key="7">
    <source>
        <dbReference type="ARBA" id="ARBA00023136"/>
    </source>
</evidence>
<evidence type="ECO:0000256" key="6">
    <source>
        <dbReference type="ARBA" id="ARBA00022989"/>
    </source>
</evidence>
<dbReference type="PROSITE" id="PS50089">
    <property type="entry name" value="ZF_RING_2"/>
    <property type="match status" value="1"/>
</dbReference>
<dbReference type="InterPro" id="IPR003137">
    <property type="entry name" value="PA_domain"/>
</dbReference>
<dbReference type="Gene3D" id="3.30.40.10">
    <property type="entry name" value="Zinc/RING finger domain, C3HC4 (zinc finger)"/>
    <property type="match status" value="1"/>
</dbReference>
<evidence type="ECO:0000313" key="14">
    <source>
        <dbReference type="Proteomes" id="UP000827284"/>
    </source>
</evidence>
<dbReference type="PANTHER" id="PTHR47168:SF1">
    <property type="entry name" value="OS02G0798600 PROTEIN"/>
    <property type="match status" value="1"/>
</dbReference>
<name>A0A9P3HBC4_9FUNG</name>
<feature type="transmembrane region" description="Helical" evidence="10">
    <location>
        <begin position="172"/>
        <end position="196"/>
    </location>
</feature>
<feature type="signal peptide" evidence="11">
    <location>
        <begin position="1"/>
        <end position="29"/>
    </location>
</feature>
<feature type="compositionally biased region" description="Low complexity" evidence="9">
    <location>
        <begin position="311"/>
        <end position="340"/>
    </location>
</feature>
<feature type="compositionally biased region" description="Low complexity" evidence="9">
    <location>
        <begin position="348"/>
        <end position="364"/>
    </location>
</feature>
<evidence type="ECO:0000256" key="5">
    <source>
        <dbReference type="ARBA" id="ARBA00022833"/>
    </source>
</evidence>
<organism evidence="13 14">
    <name type="scientific">Entomortierella parvispora</name>
    <dbReference type="NCBI Taxonomy" id="205924"/>
    <lineage>
        <taxon>Eukaryota</taxon>
        <taxon>Fungi</taxon>
        <taxon>Fungi incertae sedis</taxon>
        <taxon>Mucoromycota</taxon>
        <taxon>Mortierellomycotina</taxon>
        <taxon>Mortierellomycetes</taxon>
        <taxon>Mortierellales</taxon>
        <taxon>Mortierellaceae</taxon>
        <taxon>Entomortierella</taxon>
    </lineage>
</organism>
<evidence type="ECO:0000256" key="4">
    <source>
        <dbReference type="ARBA" id="ARBA00022771"/>
    </source>
</evidence>
<dbReference type="InterPro" id="IPR001841">
    <property type="entry name" value="Znf_RING"/>
</dbReference>
<proteinExistence type="predicted"/>
<dbReference type="Gene3D" id="3.50.30.30">
    <property type="match status" value="1"/>
</dbReference>
<dbReference type="Pfam" id="PF13639">
    <property type="entry name" value="zf-RING_2"/>
    <property type="match status" value="1"/>
</dbReference>
<dbReference type="Proteomes" id="UP000827284">
    <property type="component" value="Unassembled WGS sequence"/>
</dbReference>
<evidence type="ECO:0000259" key="12">
    <source>
        <dbReference type="PROSITE" id="PS50089"/>
    </source>
</evidence>
<dbReference type="Pfam" id="PF02225">
    <property type="entry name" value="PA"/>
    <property type="match status" value="1"/>
</dbReference>
<dbReference type="GO" id="GO:0016020">
    <property type="term" value="C:membrane"/>
    <property type="evidence" value="ECO:0007669"/>
    <property type="project" value="UniProtKB-SubCell"/>
</dbReference>
<dbReference type="FunFam" id="3.30.40.10:FF:000388">
    <property type="entry name" value="Putative RING zinc finger domain superfamily protein"/>
    <property type="match status" value="1"/>
</dbReference>
<dbReference type="SUPFAM" id="SSF57850">
    <property type="entry name" value="RING/U-box"/>
    <property type="match status" value="1"/>
</dbReference>
<keyword evidence="11" id="KW-0732">Signal</keyword>
<evidence type="ECO:0000256" key="10">
    <source>
        <dbReference type="SAM" id="Phobius"/>
    </source>
</evidence>
<evidence type="ECO:0000256" key="8">
    <source>
        <dbReference type="PROSITE-ProRule" id="PRU00175"/>
    </source>
</evidence>
<keyword evidence="6 10" id="KW-1133">Transmembrane helix</keyword>
<feature type="domain" description="RING-type" evidence="12">
    <location>
        <begin position="235"/>
        <end position="277"/>
    </location>
</feature>
<dbReference type="SMART" id="SM00744">
    <property type="entry name" value="RINGv"/>
    <property type="match status" value="1"/>
</dbReference>
<dbReference type="InterPro" id="IPR011016">
    <property type="entry name" value="Znf_RING-CH"/>
</dbReference>
<reference evidence="13" key="1">
    <citation type="submission" date="2021-11" db="EMBL/GenBank/DDBJ databases">
        <authorList>
            <person name="Herlambang A."/>
            <person name="Guo Y."/>
            <person name="Takashima Y."/>
            <person name="Nishizawa T."/>
        </authorList>
    </citation>
    <scope>NUCLEOTIDE SEQUENCE</scope>
    <source>
        <strain evidence="13">E1425</strain>
    </source>
</reference>
<feature type="chain" id="PRO_5040479870" description="RING-type domain-containing protein" evidence="11">
    <location>
        <begin position="30"/>
        <end position="464"/>
    </location>
</feature>
<dbReference type="InterPro" id="IPR013083">
    <property type="entry name" value="Znf_RING/FYVE/PHD"/>
</dbReference>
<evidence type="ECO:0000256" key="9">
    <source>
        <dbReference type="SAM" id="MobiDB-lite"/>
    </source>
</evidence>
<comment type="subcellular location">
    <subcellularLocation>
        <location evidence="1">Membrane</location>
        <topology evidence="1">Single-pass membrane protein</topology>
    </subcellularLocation>
</comment>